<protein>
    <submittedName>
        <fullName evidence="1">Uncharacterized protein</fullName>
    </submittedName>
</protein>
<dbReference type="STRING" id="558151.ACM46_22710"/>
<dbReference type="OrthoDB" id="1030126at2"/>
<dbReference type="Proteomes" id="UP000036261">
    <property type="component" value="Unassembled WGS sequence"/>
</dbReference>
<gene>
    <name evidence="1" type="ORF">ACM46_22710</name>
</gene>
<dbReference type="AlphaFoldDB" id="A0A0J7HW76"/>
<evidence type="ECO:0000313" key="1">
    <source>
        <dbReference type="EMBL" id="KMQ58362.1"/>
    </source>
</evidence>
<keyword evidence="2" id="KW-1185">Reference proteome</keyword>
<accession>A0A0J7HW76</accession>
<name>A0A0J7HW76_9FLAO</name>
<dbReference type="RefSeq" id="WP_048508963.1">
    <property type="nucleotide sequence ID" value="NZ_LFND01000010.1"/>
</dbReference>
<dbReference type="EMBL" id="LFND01000010">
    <property type="protein sequence ID" value="KMQ58362.1"/>
    <property type="molecule type" value="Genomic_DNA"/>
</dbReference>
<sequence>MITVKHPLEKYNTAQENFISNLAEQDKEYHSLLFSYGNASYLYHHLPIEPTLEDYTEWLEGLQENIRKDMQSKGYEACKSILSFTRYVREKRDIGMEDFVIEKMGIEQYRKFKDL</sequence>
<reference evidence="1 2" key="1">
    <citation type="journal article" date="2013" name="Int. J. Syst. Evol. Microbiol.">
        <title>Chryseobacterium angstadtii sp. nov., isolated from a newt tank.</title>
        <authorList>
            <person name="Kirk K.E."/>
            <person name="Hoffman J.A."/>
            <person name="Smith K.A."/>
            <person name="Strahan B.L."/>
            <person name="Failor K.C."/>
            <person name="Krebs J.E."/>
            <person name="Gale A.N."/>
            <person name="Do T.D."/>
            <person name="Sontag T.C."/>
            <person name="Batties A.M."/>
            <person name="Mistiszyn K."/>
            <person name="Newman J.D."/>
        </authorList>
    </citation>
    <scope>NUCLEOTIDE SEQUENCE [LARGE SCALE GENOMIC DNA]</scope>
    <source>
        <strain evidence="1 2">KM</strain>
    </source>
</reference>
<organism evidence="1 2">
    <name type="scientific">Chryseobacterium angstadtii</name>
    <dbReference type="NCBI Taxonomy" id="558151"/>
    <lineage>
        <taxon>Bacteria</taxon>
        <taxon>Pseudomonadati</taxon>
        <taxon>Bacteroidota</taxon>
        <taxon>Flavobacteriia</taxon>
        <taxon>Flavobacteriales</taxon>
        <taxon>Weeksellaceae</taxon>
        <taxon>Chryseobacterium group</taxon>
        <taxon>Chryseobacterium</taxon>
    </lineage>
</organism>
<evidence type="ECO:0000313" key="2">
    <source>
        <dbReference type="Proteomes" id="UP000036261"/>
    </source>
</evidence>
<proteinExistence type="predicted"/>
<dbReference type="PATRIC" id="fig|558151.6.peg.4755"/>
<comment type="caution">
    <text evidence="1">The sequence shown here is derived from an EMBL/GenBank/DDBJ whole genome shotgun (WGS) entry which is preliminary data.</text>
</comment>